<keyword evidence="3" id="KW-1185">Reference proteome</keyword>
<reference evidence="2" key="1">
    <citation type="journal article" date="2023" name="Nat. Commun.">
        <title>Diploid and tetraploid genomes of Acorus and the evolution of monocots.</title>
        <authorList>
            <person name="Ma L."/>
            <person name="Liu K.W."/>
            <person name="Li Z."/>
            <person name="Hsiao Y.Y."/>
            <person name="Qi Y."/>
            <person name="Fu T."/>
            <person name="Tang G.D."/>
            <person name="Zhang D."/>
            <person name="Sun W.H."/>
            <person name="Liu D.K."/>
            <person name="Li Y."/>
            <person name="Chen G.Z."/>
            <person name="Liu X.D."/>
            <person name="Liao X.Y."/>
            <person name="Jiang Y.T."/>
            <person name="Yu X."/>
            <person name="Hao Y."/>
            <person name="Huang J."/>
            <person name="Zhao X.W."/>
            <person name="Ke S."/>
            <person name="Chen Y.Y."/>
            <person name="Wu W.L."/>
            <person name="Hsu J.L."/>
            <person name="Lin Y.F."/>
            <person name="Huang M.D."/>
            <person name="Li C.Y."/>
            <person name="Huang L."/>
            <person name="Wang Z.W."/>
            <person name="Zhao X."/>
            <person name="Zhong W.Y."/>
            <person name="Peng D.H."/>
            <person name="Ahmad S."/>
            <person name="Lan S."/>
            <person name="Zhang J.S."/>
            <person name="Tsai W.C."/>
            <person name="Van de Peer Y."/>
            <person name="Liu Z.J."/>
        </authorList>
    </citation>
    <scope>NUCLEOTIDE SEQUENCE</scope>
    <source>
        <strain evidence="2">CP</strain>
    </source>
</reference>
<dbReference type="Gene3D" id="1.20.1250.20">
    <property type="entry name" value="MFS general substrate transporter like domains"/>
    <property type="match status" value="1"/>
</dbReference>
<dbReference type="InterPro" id="IPR036259">
    <property type="entry name" value="MFS_trans_sf"/>
</dbReference>
<comment type="caution">
    <text evidence="2">The sequence shown here is derived from an EMBL/GenBank/DDBJ whole genome shotgun (WGS) entry which is preliminary data.</text>
</comment>
<name>A0AAV9FGX1_ACOCL</name>
<feature type="compositionally biased region" description="Basic and acidic residues" evidence="1">
    <location>
        <begin position="1"/>
        <end position="10"/>
    </location>
</feature>
<dbReference type="EMBL" id="JAUJYO010000001">
    <property type="protein sequence ID" value="KAK1325288.1"/>
    <property type="molecule type" value="Genomic_DNA"/>
</dbReference>
<feature type="region of interest" description="Disordered" evidence="1">
    <location>
        <begin position="1"/>
        <end position="20"/>
    </location>
</feature>
<sequence length="114" mass="12718">MGENLERGREGNYTQDGSVDLKGNPVLRSKRGGWKACSFVVVYEVFERMAYHGISANLSRLNCRRSIVCVSSGLQRKLKRLRLVRGTRRHGFLALSCKGVASRFVLTGDCLILA</sequence>
<proteinExistence type="predicted"/>
<evidence type="ECO:0000313" key="3">
    <source>
        <dbReference type="Proteomes" id="UP001180020"/>
    </source>
</evidence>
<evidence type="ECO:0000313" key="2">
    <source>
        <dbReference type="EMBL" id="KAK1325288.1"/>
    </source>
</evidence>
<accession>A0AAV9FGX1</accession>
<evidence type="ECO:0000256" key="1">
    <source>
        <dbReference type="SAM" id="MobiDB-lite"/>
    </source>
</evidence>
<reference evidence="2" key="2">
    <citation type="submission" date="2023-06" db="EMBL/GenBank/DDBJ databases">
        <authorList>
            <person name="Ma L."/>
            <person name="Liu K.-W."/>
            <person name="Li Z."/>
            <person name="Hsiao Y.-Y."/>
            <person name="Qi Y."/>
            <person name="Fu T."/>
            <person name="Tang G."/>
            <person name="Zhang D."/>
            <person name="Sun W.-H."/>
            <person name="Liu D.-K."/>
            <person name="Li Y."/>
            <person name="Chen G.-Z."/>
            <person name="Liu X.-D."/>
            <person name="Liao X.-Y."/>
            <person name="Jiang Y.-T."/>
            <person name="Yu X."/>
            <person name="Hao Y."/>
            <person name="Huang J."/>
            <person name="Zhao X.-W."/>
            <person name="Ke S."/>
            <person name="Chen Y.-Y."/>
            <person name="Wu W.-L."/>
            <person name="Hsu J.-L."/>
            <person name="Lin Y.-F."/>
            <person name="Huang M.-D."/>
            <person name="Li C.-Y."/>
            <person name="Huang L."/>
            <person name="Wang Z.-W."/>
            <person name="Zhao X."/>
            <person name="Zhong W.-Y."/>
            <person name="Peng D.-H."/>
            <person name="Ahmad S."/>
            <person name="Lan S."/>
            <person name="Zhang J.-S."/>
            <person name="Tsai W.-C."/>
            <person name="Van De Peer Y."/>
            <person name="Liu Z.-J."/>
        </authorList>
    </citation>
    <scope>NUCLEOTIDE SEQUENCE</scope>
    <source>
        <strain evidence="2">CP</strain>
        <tissue evidence="2">Leaves</tissue>
    </source>
</reference>
<gene>
    <name evidence="2" type="primary">PTR3-A</name>
    <name evidence="2" type="ORF">QJS10_CPA01g01930</name>
</gene>
<protein>
    <submittedName>
        <fullName evidence="2">Peptide transporter PTR3-A</fullName>
    </submittedName>
</protein>
<dbReference type="Proteomes" id="UP001180020">
    <property type="component" value="Unassembled WGS sequence"/>
</dbReference>
<organism evidence="2 3">
    <name type="scientific">Acorus calamus</name>
    <name type="common">Sweet flag</name>
    <dbReference type="NCBI Taxonomy" id="4465"/>
    <lineage>
        <taxon>Eukaryota</taxon>
        <taxon>Viridiplantae</taxon>
        <taxon>Streptophyta</taxon>
        <taxon>Embryophyta</taxon>
        <taxon>Tracheophyta</taxon>
        <taxon>Spermatophyta</taxon>
        <taxon>Magnoliopsida</taxon>
        <taxon>Liliopsida</taxon>
        <taxon>Acoraceae</taxon>
        <taxon>Acorus</taxon>
    </lineage>
</organism>
<dbReference type="AlphaFoldDB" id="A0AAV9FGX1"/>